<protein>
    <submittedName>
        <fullName evidence="1">Uncharacterized protein</fullName>
    </submittedName>
</protein>
<accession>A0A5C6MT56</accession>
<name>A0A5C6MT56_9TELE</name>
<organism evidence="1 2">
    <name type="scientific">Takifugu flavidus</name>
    <name type="common">sansaifugu</name>
    <dbReference type="NCBI Taxonomy" id="433684"/>
    <lineage>
        <taxon>Eukaryota</taxon>
        <taxon>Metazoa</taxon>
        <taxon>Chordata</taxon>
        <taxon>Craniata</taxon>
        <taxon>Vertebrata</taxon>
        <taxon>Euteleostomi</taxon>
        <taxon>Actinopterygii</taxon>
        <taxon>Neopterygii</taxon>
        <taxon>Teleostei</taxon>
        <taxon>Neoteleostei</taxon>
        <taxon>Acanthomorphata</taxon>
        <taxon>Eupercaria</taxon>
        <taxon>Tetraodontiformes</taxon>
        <taxon>Tetradontoidea</taxon>
        <taxon>Tetraodontidae</taxon>
        <taxon>Takifugu</taxon>
    </lineage>
</organism>
<gene>
    <name evidence="1" type="ORF">D4764_07G0011310</name>
</gene>
<dbReference type="AlphaFoldDB" id="A0A5C6MT56"/>
<sequence>MSGYVYRGRDVGGDAPSWGGISGAAMDFSCVESNKEPQTRSLREFEQVSMLLLALRCVSSSSPSCWFTFPVSFLDHSKKSQQLAGEPELSLIRSSNGFWELCQVHYGFGAAVGWLKDGAAEAETLLSN</sequence>
<reference evidence="1 2" key="1">
    <citation type="submission" date="2019-04" db="EMBL/GenBank/DDBJ databases">
        <title>Chromosome genome assembly for Takifugu flavidus.</title>
        <authorList>
            <person name="Xiao S."/>
        </authorList>
    </citation>
    <scope>NUCLEOTIDE SEQUENCE [LARGE SCALE GENOMIC DNA]</scope>
    <source>
        <strain evidence="1">HTHZ2018</strain>
        <tissue evidence="1">Muscle</tissue>
    </source>
</reference>
<dbReference type="Proteomes" id="UP000324091">
    <property type="component" value="Chromosome 7"/>
</dbReference>
<evidence type="ECO:0000313" key="2">
    <source>
        <dbReference type="Proteomes" id="UP000324091"/>
    </source>
</evidence>
<dbReference type="EMBL" id="RHFK02000020">
    <property type="protein sequence ID" value="TWW58412.1"/>
    <property type="molecule type" value="Genomic_DNA"/>
</dbReference>
<comment type="caution">
    <text evidence="1">The sequence shown here is derived from an EMBL/GenBank/DDBJ whole genome shotgun (WGS) entry which is preliminary data.</text>
</comment>
<evidence type="ECO:0000313" key="1">
    <source>
        <dbReference type="EMBL" id="TWW58412.1"/>
    </source>
</evidence>
<keyword evidence="2" id="KW-1185">Reference proteome</keyword>
<proteinExistence type="predicted"/>